<protein>
    <submittedName>
        <fullName evidence="3">Uncharacterized protein</fullName>
    </submittedName>
</protein>
<evidence type="ECO:0000313" key="4">
    <source>
        <dbReference type="Proteomes" id="UP000243904"/>
    </source>
</evidence>
<keyword evidence="2" id="KW-0472">Membrane</keyword>
<keyword evidence="4" id="KW-1185">Reference proteome</keyword>
<proteinExistence type="predicted"/>
<accession>A0A1H1NIG6</accession>
<dbReference type="Proteomes" id="UP000243904">
    <property type="component" value="Chromosome I"/>
</dbReference>
<keyword evidence="2" id="KW-1133">Transmembrane helix</keyword>
<keyword evidence="2" id="KW-0812">Transmembrane</keyword>
<organism evidence="3 4">
    <name type="scientific">Bradyrhizobium canariense</name>
    <dbReference type="NCBI Taxonomy" id="255045"/>
    <lineage>
        <taxon>Bacteria</taxon>
        <taxon>Pseudomonadati</taxon>
        <taxon>Pseudomonadota</taxon>
        <taxon>Alphaproteobacteria</taxon>
        <taxon>Hyphomicrobiales</taxon>
        <taxon>Nitrobacteraceae</taxon>
        <taxon>Bradyrhizobium</taxon>
    </lineage>
</organism>
<gene>
    <name evidence="3" type="ORF">SAMN05444158_0643</name>
</gene>
<feature type="region of interest" description="Disordered" evidence="1">
    <location>
        <begin position="75"/>
        <end position="96"/>
    </location>
</feature>
<dbReference type="EMBL" id="LT629750">
    <property type="protein sequence ID" value="SDR98851.1"/>
    <property type="molecule type" value="Genomic_DNA"/>
</dbReference>
<feature type="transmembrane region" description="Helical" evidence="2">
    <location>
        <begin position="44"/>
        <end position="67"/>
    </location>
</feature>
<dbReference type="AlphaFoldDB" id="A0A1H1NIG6"/>
<sequence>MSLPTAQRGCQDARQLICGFTEASLNLNEISKDGPSWLSGGPNMIRTIAFGVLCLAGLGVVAVAKIAPAKVSQARPADTTQVSAGGKSDRLPLNKVPANDAAPAIAKVDAVYVAPADDRLESLDEPKQSRPMSSPQAKFISRHWHDPYDTQAKRLTRTSADGKLPRQMR</sequence>
<name>A0A1H1NIG6_9BRAD</name>
<evidence type="ECO:0000256" key="2">
    <source>
        <dbReference type="SAM" id="Phobius"/>
    </source>
</evidence>
<reference evidence="4" key="1">
    <citation type="submission" date="2016-10" db="EMBL/GenBank/DDBJ databases">
        <authorList>
            <person name="Varghese N."/>
            <person name="Submissions S."/>
        </authorList>
    </citation>
    <scope>NUCLEOTIDE SEQUENCE [LARGE SCALE GENOMIC DNA]</scope>
    <source>
        <strain evidence="4">GAS369</strain>
    </source>
</reference>
<evidence type="ECO:0000256" key="1">
    <source>
        <dbReference type="SAM" id="MobiDB-lite"/>
    </source>
</evidence>
<evidence type="ECO:0000313" key="3">
    <source>
        <dbReference type="EMBL" id="SDR98851.1"/>
    </source>
</evidence>
<feature type="compositionally biased region" description="Basic and acidic residues" evidence="1">
    <location>
        <begin position="143"/>
        <end position="152"/>
    </location>
</feature>
<feature type="region of interest" description="Disordered" evidence="1">
    <location>
        <begin position="120"/>
        <end position="169"/>
    </location>
</feature>